<dbReference type="SMART" id="SM00855">
    <property type="entry name" value="PGAM"/>
    <property type="match status" value="2"/>
</dbReference>
<dbReference type="EC" id="5.4.2.11" evidence="3"/>
<dbReference type="InterPro" id="IPR013078">
    <property type="entry name" value="His_Pase_superF_clade-1"/>
</dbReference>
<sequence length="900" mass="101235">MYILLILQQQDRITKTMMKKQLIRRPRLLTAVTTTVLLSVATVISAFAPPQSSSSLITNHQQQQQRITFSPLHSSNPNPNPNQQQPSSSDEELTIEGYSRCLSPWEAQRSVKNESRQYSIIDQKPKWQKPISLVSKGMKKVITKPKKPGSLILLRCGESKWTKTGRFTGWADPDIIKPGILEMEHAARLLLSEGYEPDIIYTSRLTRAVKSTWTVLNELNAPYLPVFKSWRLNERNYGALTGLKKMDAAKELGVEVVQAWRNSLKARPPPMKKDDPYYPGNDRRYEDLAEDQIPLTESLMDCMERARPLWEYGIAKEIAKGNTVLVVAHTNTLRGLMKVIDDIGDNEVQEVSMPAGIPFVYKFDSNMQPLPPVEGKLSQAHTSGIFLEKPGLLKEALKKTEEWNEVVPGSFGQKPTVVNRVSSLENALMKLKDDQAMSAGQRGGVVVDPNDDGQLIVTNNLAEFEEIDAEFEDFSDSAQEEEALSCALPNIQKADEIAPGIMKQGKSKDPVVVFIRHGRTPHNNLGLFTGWEDPPLAPDGVEDAKNAGKLLKLHGFEFDVVYTSWLTRAIETAWYCMDELGDTWVPLIKSWRLNERMYGALTGKSKQMIANEYGEDQLKKWRRGFKILPPPVSSYSLSYPGNDYKRTKYVRDLRISLSETINRSWEARKLQIHRKFPKSESLHTCMKRSIPYYTQRIVPEAVNKGKRVLITSHENAIRGILMHLCEIPEEAMNQLHLPNGLPLVYNVKRKCITLLDDGSGVDPMTKHDFGPAAQYLFRPCELDDDFFDQMEQQALQNQPEEVEVEAPPAVQNQTEQAEADDAAPADDAPIEIIEKVAAATRMVEVVEGMTAEEAALVRAQRLSGSPIIEAADEKPVPSQITEGMTAEEAEAARSTRLHQQ</sequence>
<feature type="binding site" evidence="6">
    <location>
        <position position="245"/>
    </location>
    <ligand>
        <name>substrate</name>
    </ligand>
</feature>
<dbReference type="HAMAP" id="MF_01039">
    <property type="entry name" value="PGAM_GpmA"/>
    <property type="match status" value="2"/>
</dbReference>
<dbReference type="NCBIfam" id="TIGR01258">
    <property type="entry name" value="pgm_1"/>
    <property type="match status" value="2"/>
</dbReference>
<name>A0AAD9D530_9STRA</name>
<feature type="compositionally biased region" description="Low complexity" evidence="8">
    <location>
        <begin position="74"/>
        <end position="88"/>
    </location>
</feature>
<dbReference type="Proteomes" id="UP001224775">
    <property type="component" value="Unassembled WGS sequence"/>
</dbReference>
<keyword evidence="10" id="KW-1185">Reference proteome</keyword>
<keyword evidence="4" id="KW-0324">Glycolysis</keyword>
<feature type="binding site" evidence="6">
    <location>
        <position position="207"/>
    </location>
    <ligand>
        <name>substrate</name>
    </ligand>
</feature>
<protein>
    <recommendedName>
        <fullName evidence="3">phosphoglycerate mutase (2,3-diphosphoglycerate-dependent)</fullName>
        <ecNumber evidence="3">5.4.2.11</ecNumber>
    </recommendedName>
</protein>
<dbReference type="InterPro" id="IPR005952">
    <property type="entry name" value="Phosphogly_mut1"/>
</dbReference>
<evidence type="ECO:0000256" key="4">
    <source>
        <dbReference type="ARBA" id="ARBA00023152"/>
    </source>
</evidence>
<keyword evidence="5 9" id="KW-0413">Isomerase</keyword>
<evidence type="ECO:0000313" key="10">
    <source>
        <dbReference type="Proteomes" id="UP001224775"/>
    </source>
</evidence>
<feature type="binding site" evidence="6">
    <location>
        <begin position="234"/>
        <end position="237"/>
    </location>
    <ligand>
        <name>substrate</name>
    </ligand>
</feature>
<evidence type="ECO:0000256" key="8">
    <source>
        <dbReference type="SAM" id="MobiDB-lite"/>
    </source>
</evidence>
<dbReference type="AlphaFoldDB" id="A0AAD9D530"/>
<gene>
    <name evidence="9" type="ORF">QTG54_016177</name>
</gene>
<dbReference type="FunFam" id="3.40.50.1240:FF:000003">
    <property type="entry name" value="2,3-bisphosphoglycerate-dependent phosphoglycerate mutase"/>
    <property type="match status" value="1"/>
</dbReference>
<feature type="region of interest" description="Disordered" evidence="8">
    <location>
        <begin position="795"/>
        <end position="825"/>
    </location>
</feature>
<proteinExistence type="inferred from homology"/>
<evidence type="ECO:0000256" key="7">
    <source>
        <dbReference type="PIRSR" id="PIRSR613078-3"/>
    </source>
</evidence>
<feature type="region of interest" description="Disordered" evidence="8">
    <location>
        <begin position="70"/>
        <end position="93"/>
    </location>
</feature>
<evidence type="ECO:0000256" key="1">
    <source>
        <dbReference type="ARBA" id="ARBA00000380"/>
    </source>
</evidence>
<comment type="catalytic activity">
    <reaction evidence="1">
        <text>(2R)-2-phosphoglycerate = (2R)-3-phosphoglycerate</text>
        <dbReference type="Rhea" id="RHEA:15901"/>
        <dbReference type="ChEBI" id="CHEBI:58272"/>
        <dbReference type="ChEBI" id="CHEBI:58289"/>
        <dbReference type="EC" id="5.4.2.11"/>
    </reaction>
</comment>
<accession>A0AAD9D530</accession>
<feature type="binding site" evidence="6">
    <location>
        <begin position="168"/>
        <end position="169"/>
    </location>
    <ligand>
        <name>substrate</name>
    </ligand>
</feature>
<evidence type="ECO:0000256" key="5">
    <source>
        <dbReference type="ARBA" id="ARBA00023235"/>
    </source>
</evidence>
<evidence type="ECO:0000256" key="2">
    <source>
        <dbReference type="ARBA" id="ARBA00006717"/>
    </source>
</evidence>
<feature type="region of interest" description="Disordered" evidence="8">
    <location>
        <begin position="868"/>
        <end position="900"/>
    </location>
</feature>
<reference evidence="9" key="1">
    <citation type="submission" date="2023-06" db="EMBL/GenBank/DDBJ databases">
        <title>Survivors Of The Sea: Transcriptome response of Skeletonema marinoi to long-term dormancy.</title>
        <authorList>
            <person name="Pinder M.I.M."/>
            <person name="Kourtchenko O."/>
            <person name="Robertson E.K."/>
            <person name="Larsson T."/>
            <person name="Maumus F."/>
            <person name="Osuna-Cruz C.M."/>
            <person name="Vancaester E."/>
            <person name="Stenow R."/>
            <person name="Vandepoele K."/>
            <person name="Ploug H."/>
            <person name="Bruchert V."/>
            <person name="Godhe A."/>
            <person name="Topel M."/>
        </authorList>
    </citation>
    <scope>NUCLEOTIDE SEQUENCE</scope>
    <source>
        <strain evidence="9">R05AC</strain>
    </source>
</reference>
<dbReference type="EMBL" id="JATAAI010000053">
    <property type="protein sequence ID" value="KAK1733200.1"/>
    <property type="molecule type" value="Genomic_DNA"/>
</dbReference>
<comment type="caution">
    <text evidence="9">The sequence shown here is derived from an EMBL/GenBank/DDBJ whole genome shotgun (WGS) entry which is preliminary data.</text>
</comment>
<dbReference type="GO" id="GO:0004619">
    <property type="term" value="F:phosphoglycerate mutase activity"/>
    <property type="evidence" value="ECO:0007669"/>
    <property type="project" value="UniProtKB-EC"/>
</dbReference>
<comment type="similarity">
    <text evidence="2">Belongs to the phosphoglycerate mutase family. BPG-dependent PGAM subfamily.</text>
</comment>
<feature type="site" description="Transition state stabilizer" evidence="7">
    <location>
        <position position="329"/>
    </location>
</feature>
<dbReference type="Gene3D" id="3.40.50.1240">
    <property type="entry name" value="Phosphoglycerate mutase-like"/>
    <property type="match status" value="2"/>
</dbReference>
<dbReference type="PANTHER" id="PTHR11931">
    <property type="entry name" value="PHOSPHOGLYCERATE MUTASE"/>
    <property type="match status" value="1"/>
</dbReference>
<dbReference type="InterPro" id="IPR029033">
    <property type="entry name" value="His_PPase_superfam"/>
</dbReference>
<dbReference type="Pfam" id="PF00300">
    <property type="entry name" value="His_Phos_1"/>
    <property type="match status" value="3"/>
</dbReference>
<dbReference type="GO" id="GO:0006096">
    <property type="term" value="P:glycolytic process"/>
    <property type="evidence" value="ECO:0007669"/>
    <property type="project" value="UniProtKB-KW"/>
</dbReference>
<evidence type="ECO:0000256" key="3">
    <source>
        <dbReference type="ARBA" id="ARBA00012028"/>
    </source>
</evidence>
<dbReference type="SUPFAM" id="SSF53254">
    <property type="entry name" value="Phosphoglycerate mutase-like"/>
    <property type="match status" value="2"/>
</dbReference>
<dbReference type="CDD" id="cd07067">
    <property type="entry name" value="HP_PGM_like"/>
    <property type="match status" value="2"/>
</dbReference>
<evidence type="ECO:0000313" key="9">
    <source>
        <dbReference type="EMBL" id="KAK1733200.1"/>
    </source>
</evidence>
<organism evidence="9 10">
    <name type="scientific">Skeletonema marinoi</name>
    <dbReference type="NCBI Taxonomy" id="267567"/>
    <lineage>
        <taxon>Eukaryota</taxon>
        <taxon>Sar</taxon>
        <taxon>Stramenopiles</taxon>
        <taxon>Ochrophyta</taxon>
        <taxon>Bacillariophyta</taxon>
        <taxon>Coscinodiscophyceae</taxon>
        <taxon>Thalassiosirophycidae</taxon>
        <taxon>Thalassiosirales</taxon>
        <taxon>Skeletonemataceae</taxon>
        <taxon>Skeletonema</taxon>
        <taxon>Skeletonema marinoi-dohrnii complex</taxon>
    </lineage>
</organism>
<evidence type="ECO:0000256" key="6">
    <source>
        <dbReference type="PIRSR" id="PIRSR613078-2"/>
    </source>
</evidence>